<feature type="domain" description="Resolvase/invertase-type recombinase catalytic" evidence="5">
    <location>
        <begin position="1"/>
        <end position="139"/>
    </location>
</feature>
<dbReference type="PROSITE" id="PS51736">
    <property type="entry name" value="RECOMBINASES_3"/>
    <property type="match status" value="1"/>
</dbReference>
<keyword evidence="7" id="KW-1185">Reference proteome</keyword>
<dbReference type="EMBL" id="CP152276">
    <property type="protein sequence ID" value="XAE41996.1"/>
    <property type="molecule type" value="Genomic_DNA"/>
</dbReference>
<protein>
    <submittedName>
        <fullName evidence="6">Recombinase family protein</fullName>
    </submittedName>
</protein>
<dbReference type="PANTHER" id="PTHR30461:SF2">
    <property type="entry name" value="SERINE RECOMBINASE PINE-RELATED"/>
    <property type="match status" value="1"/>
</dbReference>
<name>A0ABZ3D3C4_9PROT</name>
<keyword evidence="2" id="KW-0238">DNA-binding</keyword>
<dbReference type="InterPro" id="IPR050639">
    <property type="entry name" value="SSR_resolvase"/>
</dbReference>
<gene>
    <name evidence="6" type="ORF">AAC691_17220</name>
</gene>
<evidence type="ECO:0000256" key="4">
    <source>
        <dbReference type="PROSITE-ProRule" id="PRU10137"/>
    </source>
</evidence>
<organism evidence="6 7">
    <name type="scientific">Nguyenibacter vanlangensis</name>
    <dbReference type="NCBI Taxonomy" id="1216886"/>
    <lineage>
        <taxon>Bacteria</taxon>
        <taxon>Pseudomonadati</taxon>
        <taxon>Pseudomonadota</taxon>
        <taxon>Alphaproteobacteria</taxon>
        <taxon>Acetobacterales</taxon>
        <taxon>Acetobacteraceae</taxon>
        <taxon>Nguyenibacter</taxon>
    </lineage>
</organism>
<evidence type="ECO:0000256" key="2">
    <source>
        <dbReference type="ARBA" id="ARBA00023125"/>
    </source>
</evidence>
<dbReference type="InterPro" id="IPR006118">
    <property type="entry name" value="Recombinase_CS"/>
</dbReference>
<dbReference type="CDD" id="cd03768">
    <property type="entry name" value="SR_ResInv"/>
    <property type="match status" value="1"/>
</dbReference>
<accession>A0ABZ3D3C4</accession>
<dbReference type="PROSITE" id="PS00398">
    <property type="entry name" value="RECOMBINASES_2"/>
    <property type="match status" value="1"/>
</dbReference>
<reference evidence="6 7" key="1">
    <citation type="submission" date="2024-04" db="EMBL/GenBank/DDBJ databases">
        <title>Complete genome sequence of Nguyenibacter vanlangesis HBCM-1154, a strain capable of nitrogen fixation, IAA production, and phosphorus solubilization isolated from sugarcane soil.</title>
        <authorList>
            <person name="MY HANH P."/>
        </authorList>
    </citation>
    <scope>NUCLEOTIDE SEQUENCE [LARGE SCALE GENOMIC DNA]</scope>
    <source>
        <strain evidence="6 7">HBCM 1154</strain>
    </source>
</reference>
<dbReference type="SUPFAM" id="SSF53041">
    <property type="entry name" value="Resolvase-like"/>
    <property type="match status" value="1"/>
</dbReference>
<feature type="active site" description="O-(5'-phospho-DNA)-serine intermediate" evidence="4">
    <location>
        <position position="9"/>
    </location>
</feature>
<proteinExistence type="predicted"/>
<evidence type="ECO:0000313" key="7">
    <source>
        <dbReference type="Proteomes" id="UP001449795"/>
    </source>
</evidence>
<sequence>MRYGYARVSTLKQSVGSQMPDLTAHGVEAENVFSDVGVSGSTNALDRPGFAAMVAMLNHGDEIVVTKIDRLGRSVADVLRTLDHLDSLGVEVLVIQLGGKISGPLGRLLRTVLAAVGEFERDLITERINAGLENARRHGTKSGKAIGRPRRSGRAVDLALRLVEQGHSHRDAAQIARISPSTLTRARQRDGIRAQVANGQIDLESAINRAKRAA</sequence>
<evidence type="ECO:0000256" key="1">
    <source>
        <dbReference type="ARBA" id="ARBA00022908"/>
    </source>
</evidence>
<dbReference type="RefSeq" id="WP_342627813.1">
    <property type="nucleotide sequence ID" value="NZ_CP152276.1"/>
</dbReference>
<dbReference type="InterPro" id="IPR006119">
    <property type="entry name" value="Resolv_N"/>
</dbReference>
<dbReference type="SMART" id="SM00857">
    <property type="entry name" value="Resolvase"/>
    <property type="match status" value="1"/>
</dbReference>
<evidence type="ECO:0000256" key="3">
    <source>
        <dbReference type="ARBA" id="ARBA00023172"/>
    </source>
</evidence>
<evidence type="ECO:0000259" key="5">
    <source>
        <dbReference type="PROSITE" id="PS51736"/>
    </source>
</evidence>
<dbReference type="InterPro" id="IPR036162">
    <property type="entry name" value="Resolvase-like_N_sf"/>
</dbReference>
<keyword evidence="1" id="KW-0229">DNA integration</keyword>
<dbReference type="Pfam" id="PF00239">
    <property type="entry name" value="Resolvase"/>
    <property type="match status" value="1"/>
</dbReference>
<dbReference type="PANTHER" id="PTHR30461">
    <property type="entry name" value="DNA-INVERTASE FROM LAMBDOID PROPHAGE"/>
    <property type="match status" value="1"/>
</dbReference>
<dbReference type="PROSITE" id="PS00397">
    <property type="entry name" value="RECOMBINASES_1"/>
    <property type="match status" value="1"/>
</dbReference>
<evidence type="ECO:0000313" key="6">
    <source>
        <dbReference type="EMBL" id="XAE41996.1"/>
    </source>
</evidence>
<dbReference type="Proteomes" id="UP001449795">
    <property type="component" value="Chromosome"/>
</dbReference>
<dbReference type="Gene3D" id="3.40.50.1390">
    <property type="entry name" value="Resolvase, N-terminal catalytic domain"/>
    <property type="match status" value="1"/>
</dbReference>
<keyword evidence="3" id="KW-0233">DNA recombination</keyword>